<evidence type="ECO:0000313" key="15">
    <source>
        <dbReference type="EMBL" id="KEZ24101.1"/>
    </source>
</evidence>
<evidence type="ECO:0000256" key="4">
    <source>
        <dbReference type="ARBA" id="ARBA00013673"/>
    </source>
</evidence>
<dbReference type="InterPro" id="IPR006700">
    <property type="entry name" value="RsmE"/>
</dbReference>
<dbReference type="InterPro" id="IPR046886">
    <property type="entry name" value="RsmE_MTase_dom"/>
</dbReference>
<dbReference type="InterPro" id="IPR029026">
    <property type="entry name" value="tRNA_m1G_MTases_N"/>
</dbReference>
<dbReference type="GO" id="GO:0070042">
    <property type="term" value="F:rRNA (uridine-N3-)-methyltransferase activity"/>
    <property type="evidence" value="ECO:0007669"/>
    <property type="project" value="TreeGrafter"/>
</dbReference>
<evidence type="ECO:0000256" key="8">
    <source>
        <dbReference type="ARBA" id="ARBA00022679"/>
    </source>
</evidence>
<dbReference type="OrthoDB" id="9815641at2"/>
<evidence type="ECO:0000256" key="6">
    <source>
        <dbReference type="ARBA" id="ARBA00022552"/>
    </source>
</evidence>
<name>A0A084F1K9_9BACT</name>
<dbReference type="PIRSF" id="PIRSF015601">
    <property type="entry name" value="MTase_slr0722"/>
    <property type="match status" value="1"/>
</dbReference>
<keyword evidence="6 12" id="KW-0698">rRNA processing</keyword>
<dbReference type="PANTHER" id="PTHR30027:SF3">
    <property type="entry name" value="16S RRNA (URACIL(1498)-N(3))-METHYLTRANSFERASE"/>
    <property type="match status" value="1"/>
</dbReference>
<evidence type="ECO:0000259" key="13">
    <source>
        <dbReference type="Pfam" id="PF04452"/>
    </source>
</evidence>
<dbReference type="EMBL" id="JFDP01000006">
    <property type="protein sequence ID" value="KEZ24101.1"/>
    <property type="molecule type" value="Genomic_DNA"/>
</dbReference>
<dbReference type="RefSeq" id="WP_038101640.1">
    <property type="nucleotide sequence ID" value="NZ_JFDP01000006.1"/>
</dbReference>
<dbReference type="EC" id="2.1.1.193" evidence="3 12"/>
<evidence type="ECO:0000256" key="3">
    <source>
        <dbReference type="ARBA" id="ARBA00012328"/>
    </source>
</evidence>
<dbReference type="eggNOG" id="COG1385">
    <property type="taxonomic scope" value="Bacteria"/>
</dbReference>
<evidence type="ECO:0000256" key="11">
    <source>
        <dbReference type="ARBA" id="ARBA00047944"/>
    </source>
</evidence>
<comment type="function">
    <text evidence="10 12">Specifically methylates the N3 position of the uracil ring of uridine 1498 (m3U1498) in 16S rRNA. Acts on the fully assembled 30S ribosomal subunit.</text>
</comment>
<evidence type="ECO:0000256" key="2">
    <source>
        <dbReference type="ARBA" id="ARBA00005528"/>
    </source>
</evidence>
<organism evidence="15 16">
    <name type="scientific">Ureaplasma diversum NCTC 246</name>
    <dbReference type="NCBI Taxonomy" id="1188241"/>
    <lineage>
        <taxon>Bacteria</taxon>
        <taxon>Bacillati</taxon>
        <taxon>Mycoplasmatota</taxon>
        <taxon>Mycoplasmoidales</taxon>
        <taxon>Mycoplasmoidaceae</taxon>
        <taxon>Ureaplasma</taxon>
    </lineage>
</organism>
<evidence type="ECO:0000256" key="5">
    <source>
        <dbReference type="ARBA" id="ARBA00022490"/>
    </source>
</evidence>
<dbReference type="Gene3D" id="2.40.240.20">
    <property type="entry name" value="Hypothetical PUA domain-like, domain 1"/>
    <property type="match status" value="1"/>
</dbReference>
<dbReference type="Gene3D" id="3.40.1280.10">
    <property type="match status" value="1"/>
</dbReference>
<keyword evidence="8 12" id="KW-0808">Transferase</keyword>
<keyword evidence="9 12" id="KW-0949">S-adenosyl-L-methionine</keyword>
<evidence type="ECO:0000313" key="16">
    <source>
        <dbReference type="Proteomes" id="UP000028537"/>
    </source>
</evidence>
<dbReference type="Pfam" id="PF04452">
    <property type="entry name" value="Methyltrans_RNA"/>
    <property type="match status" value="1"/>
</dbReference>
<dbReference type="AlphaFoldDB" id="A0A084F1K9"/>
<keyword evidence="7 12" id="KW-0489">Methyltransferase</keyword>
<dbReference type="SUPFAM" id="SSF75217">
    <property type="entry name" value="alpha/beta knot"/>
    <property type="match status" value="1"/>
</dbReference>
<reference evidence="15 16" key="1">
    <citation type="submission" date="2014-02" db="EMBL/GenBank/DDBJ databases">
        <title>Genome sequence of Ureaplasma diversum strain 246.</title>
        <authorList>
            <person name="Sirand-Pugnet P."/>
            <person name="Breton M."/>
            <person name="Dordet-Frisoni E."/>
            <person name="Baranowski E."/>
            <person name="Barre A."/>
            <person name="Couture C."/>
            <person name="Dupuy V."/>
            <person name="Gaurivaud P."/>
            <person name="Jacob D."/>
            <person name="Lemaitre C."/>
            <person name="Manso-Silvan L."/>
            <person name="Nikolski M."/>
            <person name="Nouvel L.-X."/>
            <person name="Poumarat F."/>
            <person name="Tardy F."/>
            <person name="Thebault P."/>
            <person name="Theil S."/>
            <person name="Citti C."/>
            <person name="Thiaucourt F."/>
            <person name="Blanchard A."/>
        </authorList>
    </citation>
    <scope>NUCLEOTIDE SEQUENCE [LARGE SCALE GENOMIC DNA]</scope>
    <source>
        <strain evidence="15 16">NCTC 246</strain>
    </source>
</reference>
<dbReference type="SUPFAM" id="SSF88697">
    <property type="entry name" value="PUA domain-like"/>
    <property type="match status" value="1"/>
</dbReference>
<keyword evidence="5 12" id="KW-0963">Cytoplasm</keyword>
<dbReference type="Proteomes" id="UP000028537">
    <property type="component" value="Unassembled WGS sequence"/>
</dbReference>
<evidence type="ECO:0000256" key="9">
    <source>
        <dbReference type="ARBA" id="ARBA00022691"/>
    </source>
</evidence>
<comment type="caution">
    <text evidence="15">The sequence shown here is derived from an EMBL/GenBank/DDBJ whole genome shotgun (WGS) entry which is preliminary data.</text>
</comment>
<proteinExistence type="inferred from homology"/>
<dbReference type="PANTHER" id="PTHR30027">
    <property type="entry name" value="RIBOSOMAL RNA SMALL SUBUNIT METHYLTRANSFERASE E"/>
    <property type="match status" value="1"/>
</dbReference>
<dbReference type="NCBIfam" id="TIGR00046">
    <property type="entry name" value="RsmE family RNA methyltransferase"/>
    <property type="match status" value="1"/>
</dbReference>
<dbReference type="InterPro" id="IPR029028">
    <property type="entry name" value="Alpha/beta_knot_MTases"/>
</dbReference>
<accession>A0A084F1K9</accession>
<evidence type="ECO:0000259" key="14">
    <source>
        <dbReference type="Pfam" id="PF20260"/>
    </source>
</evidence>
<gene>
    <name evidence="15" type="primary">rsmE</name>
    <name evidence="15" type="ORF">UDIV_0700</name>
</gene>
<dbReference type="GO" id="GO:0005737">
    <property type="term" value="C:cytoplasm"/>
    <property type="evidence" value="ECO:0007669"/>
    <property type="project" value="UniProtKB-SubCell"/>
</dbReference>
<dbReference type="InterPro" id="IPR046887">
    <property type="entry name" value="RsmE_PUA-like"/>
</dbReference>
<evidence type="ECO:0000256" key="12">
    <source>
        <dbReference type="PIRNR" id="PIRNR015601"/>
    </source>
</evidence>
<feature type="domain" description="Ribosomal RNA small subunit methyltransferase E methyltransferase" evidence="13">
    <location>
        <begin position="68"/>
        <end position="228"/>
    </location>
</feature>
<evidence type="ECO:0000256" key="1">
    <source>
        <dbReference type="ARBA" id="ARBA00004496"/>
    </source>
</evidence>
<dbReference type="InterPro" id="IPR015947">
    <property type="entry name" value="PUA-like_sf"/>
</dbReference>
<comment type="catalytic activity">
    <reaction evidence="11 12">
        <text>uridine(1498) in 16S rRNA + S-adenosyl-L-methionine = N(3)-methyluridine(1498) in 16S rRNA + S-adenosyl-L-homocysteine + H(+)</text>
        <dbReference type="Rhea" id="RHEA:42920"/>
        <dbReference type="Rhea" id="RHEA-COMP:10283"/>
        <dbReference type="Rhea" id="RHEA-COMP:10284"/>
        <dbReference type="ChEBI" id="CHEBI:15378"/>
        <dbReference type="ChEBI" id="CHEBI:57856"/>
        <dbReference type="ChEBI" id="CHEBI:59789"/>
        <dbReference type="ChEBI" id="CHEBI:65315"/>
        <dbReference type="ChEBI" id="CHEBI:74502"/>
        <dbReference type="EC" id="2.1.1.193"/>
    </reaction>
</comment>
<feature type="domain" description="Ribosomal RNA small subunit methyltransferase E PUA-like" evidence="14">
    <location>
        <begin position="16"/>
        <end position="54"/>
    </location>
</feature>
<keyword evidence="16" id="KW-1185">Reference proteome</keyword>
<dbReference type="GO" id="GO:0070475">
    <property type="term" value="P:rRNA base methylation"/>
    <property type="evidence" value="ECO:0007669"/>
    <property type="project" value="TreeGrafter"/>
</dbReference>
<comment type="subcellular location">
    <subcellularLocation>
        <location evidence="1 12">Cytoplasm</location>
    </subcellularLocation>
</comment>
<sequence>MQTYFVNKIKNKRVYLETEDKHHIVNVMRMKVGSQINVVYNNQKYLAEIINLDPLQVNTISFLNTNSELNKEISLFQASIKPSNFEWSVQKATELGIVNFYQLITKYVNDSQLIKTNRVLKIIKEASEQSARTNLMNYYEQTSFSQLIKIASDFDLIIVAYENEQVNYFNDYLTNIKIATKIACVVGPQGGFAIEEIDELKQLTNTIFIKLTKTILRSETASLYLLANLINTCI</sequence>
<protein>
    <recommendedName>
        <fullName evidence="4 12">Ribosomal RNA small subunit methyltransferase E</fullName>
        <ecNumber evidence="3 12">2.1.1.193</ecNumber>
    </recommendedName>
</protein>
<evidence type="ECO:0000256" key="7">
    <source>
        <dbReference type="ARBA" id="ARBA00022603"/>
    </source>
</evidence>
<evidence type="ECO:0000256" key="10">
    <source>
        <dbReference type="ARBA" id="ARBA00025699"/>
    </source>
</evidence>
<dbReference type="CDD" id="cd18084">
    <property type="entry name" value="RsmE-like"/>
    <property type="match status" value="1"/>
</dbReference>
<comment type="similarity">
    <text evidence="2 12">Belongs to the RNA methyltransferase RsmE family.</text>
</comment>
<dbReference type="Pfam" id="PF20260">
    <property type="entry name" value="PUA_4"/>
    <property type="match status" value="1"/>
</dbReference>